<dbReference type="Proteomes" id="UP000265566">
    <property type="component" value="Chromosome 6"/>
</dbReference>
<feature type="transmembrane region" description="Helical" evidence="1">
    <location>
        <begin position="17"/>
        <end position="43"/>
    </location>
</feature>
<evidence type="ECO:0000313" key="3">
    <source>
        <dbReference type="Proteomes" id="UP000265566"/>
    </source>
</evidence>
<name>A0A396HLC1_MEDTR</name>
<evidence type="ECO:0000313" key="2">
    <source>
        <dbReference type="EMBL" id="RHN52694.1"/>
    </source>
</evidence>
<evidence type="ECO:0000256" key="1">
    <source>
        <dbReference type="SAM" id="Phobius"/>
    </source>
</evidence>
<keyword evidence="1" id="KW-0472">Membrane</keyword>
<reference evidence="3" key="1">
    <citation type="journal article" date="2018" name="Nat. Plants">
        <title>Whole-genome landscape of Medicago truncatula symbiotic genes.</title>
        <authorList>
            <person name="Pecrix Y."/>
            <person name="Staton S.E."/>
            <person name="Sallet E."/>
            <person name="Lelandais-Briere C."/>
            <person name="Moreau S."/>
            <person name="Carrere S."/>
            <person name="Blein T."/>
            <person name="Jardinaud M.F."/>
            <person name="Latrasse D."/>
            <person name="Zouine M."/>
            <person name="Zahm M."/>
            <person name="Kreplak J."/>
            <person name="Mayjonade B."/>
            <person name="Satge C."/>
            <person name="Perez M."/>
            <person name="Cauet S."/>
            <person name="Marande W."/>
            <person name="Chantry-Darmon C."/>
            <person name="Lopez-Roques C."/>
            <person name="Bouchez O."/>
            <person name="Berard A."/>
            <person name="Debelle F."/>
            <person name="Munos S."/>
            <person name="Bendahmane A."/>
            <person name="Berges H."/>
            <person name="Niebel A."/>
            <person name="Buitink J."/>
            <person name="Frugier F."/>
            <person name="Benhamed M."/>
            <person name="Crespi M."/>
            <person name="Gouzy J."/>
            <person name="Gamas P."/>
        </authorList>
    </citation>
    <scope>NUCLEOTIDE SEQUENCE [LARGE SCALE GENOMIC DNA]</scope>
    <source>
        <strain evidence="3">cv. Jemalong A17</strain>
    </source>
</reference>
<dbReference type="EMBL" id="PSQE01000006">
    <property type="protein sequence ID" value="RHN52694.1"/>
    <property type="molecule type" value="Genomic_DNA"/>
</dbReference>
<accession>A0A396HLC1</accession>
<comment type="caution">
    <text evidence="2">The sequence shown here is derived from an EMBL/GenBank/DDBJ whole genome shotgun (WGS) entry which is preliminary data.</text>
</comment>
<proteinExistence type="predicted"/>
<sequence>MVLLSGALPNPKLQTSVLSICINVSGMFWMIPFGVSVAGRLVLHAELY</sequence>
<gene>
    <name evidence="2" type="ORF">MtrunA17_Chr6g0483271</name>
</gene>
<dbReference type="Gramene" id="rna37392">
    <property type="protein sequence ID" value="RHN52694.1"/>
    <property type="gene ID" value="gene37392"/>
</dbReference>
<keyword evidence="1" id="KW-0812">Transmembrane</keyword>
<organism evidence="2 3">
    <name type="scientific">Medicago truncatula</name>
    <name type="common">Barrel medic</name>
    <name type="synonym">Medicago tribuloides</name>
    <dbReference type="NCBI Taxonomy" id="3880"/>
    <lineage>
        <taxon>Eukaryota</taxon>
        <taxon>Viridiplantae</taxon>
        <taxon>Streptophyta</taxon>
        <taxon>Embryophyta</taxon>
        <taxon>Tracheophyta</taxon>
        <taxon>Spermatophyta</taxon>
        <taxon>Magnoliopsida</taxon>
        <taxon>eudicotyledons</taxon>
        <taxon>Gunneridae</taxon>
        <taxon>Pentapetalae</taxon>
        <taxon>rosids</taxon>
        <taxon>fabids</taxon>
        <taxon>Fabales</taxon>
        <taxon>Fabaceae</taxon>
        <taxon>Papilionoideae</taxon>
        <taxon>50 kb inversion clade</taxon>
        <taxon>NPAAA clade</taxon>
        <taxon>Hologalegina</taxon>
        <taxon>IRL clade</taxon>
        <taxon>Trifolieae</taxon>
        <taxon>Medicago</taxon>
    </lineage>
</organism>
<protein>
    <recommendedName>
        <fullName evidence="4">Transmembrane protein</fullName>
    </recommendedName>
</protein>
<keyword evidence="1" id="KW-1133">Transmembrane helix</keyword>
<dbReference type="AlphaFoldDB" id="A0A396HLC1"/>
<evidence type="ECO:0008006" key="4">
    <source>
        <dbReference type="Google" id="ProtNLM"/>
    </source>
</evidence>